<accession>A0A9P0LHA7</accession>
<dbReference type="OrthoDB" id="18042at2759"/>
<evidence type="ECO:0000256" key="1">
    <source>
        <dbReference type="SAM" id="MobiDB-lite"/>
    </source>
</evidence>
<keyword evidence="3" id="KW-1185">Reference proteome</keyword>
<sequence>MSTNELPLSDIRFGNFRRQSTIDSQKDDLSMEVNWDTDVNKMDEAVCQVAESRHRSFSDPNILDGTAGNVRWLSDKHFLLKKYNDSLFEQTRNQLPVPSSLACYPYSFYPEHAPEAGCPVCRYRGGGLAYPYPPPSFVVTAPTTTCMSSLADCGQAGGVGAPGVYGQGKRHRHSIAGQMNYSKVFGIGMAGPTGLKKLIGGSANSLFSTAVISGSSSAPNLRDMISNTSSATGIGWSGPPSLMSSSGPSSPGFSESISKGGSSSEMSSSVISGDGSEAEFNTIDATAESGSTTTDVTVTEEIITTITRDSIDPEETITTARLNAIFISKENVTVLENNLFEPPSTATSLSPINSNVNVYTNVLYSPTAECKHVENTERSQPSSSRSYDFDLKSFIKKSNYDKDFSNPIININNAIGDKWCTNKEKFLENKNFSKTDNIDFGKNLNIHKEKKVEKDIELKKITPGTIVVKESYIDVPKITRVSKSFHGKSSTDCQHSGE</sequence>
<comment type="caution">
    <text evidence="2">The sequence shown here is derived from an EMBL/GenBank/DDBJ whole genome shotgun (WGS) entry which is preliminary data.</text>
</comment>
<feature type="compositionally biased region" description="Low complexity" evidence="1">
    <location>
        <begin position="237"/>
        <end position="275"/>
    </location>
</feature>
<feature type="region of interest" description="Disordered" evidence="1">
    <location>
        <begin position="236"/>
        <end position="275"/>
    </location>
</feature>
<evidence type="ECO:0000313" key="2">
    <source>
        <dbReference type="EMBL" id="CAH1993422.1"/>
    </source>
</evidence>
<proteinExistence type="predicted"/>
<protein>
    <submittedName>
        <fullName evidence="2">Uncharacterized protein</fullName>
    </submittedName>
</protein>
<gene>
    <name evidence="2" type="ORF">ACAOBT_LOCUS21493</name>
</gene>
<dbReference type="Proteomes" id="UP001152888">
    <property type="component" value="Unassembled WGS sequence"/>
</dbReference>
<dbReference type="EMBL" id="CAKOFQ010007171">
    <property type="protein sequence ID" value="CAH1993422.1"/>
    <property type="molecule type" value="Genomic_DNA"/>
</dbReference>
<reference evidence="2" key="1">
    <citation type="submission" date="2022-03" db="EMBL/GenBank/DDBJ databases">
        <authorList>
            <person name="Sayadi A."/>
        </authorList>
    </citation>
    <scope>NUCLEOTIDE SEQUENCE</scope>
</reference>
<evidence type="ECO:0000313" key="3">
    <source>
        <dbReference type="Proteomes" id="UP001152888"/>
    </source>
</evidence>
<dbReference type="AlphaFoldDB" id="A0A9P0LHA7"/>
<name>A0A9P0LHA7_ACAOB</name>
<organism evidence="2 3">
    <name type="scientific">Acanthoscelides obtectus</name>
    <name type="common">Bean weevil</name>
    <name type="synonym">Bruchus obtectus</name>
    <dbReference type="NCBI Taxonomy" id="200917"/>
    <lineage>
        <taxon>Eukaryota</taxon>
        <taxon>Metazoa</taxon>
        <taxon>Ecdysozoa</taxon>
        <taxon>Arthropoda</taxon>
        <taxon>Hexapoda</taxon>
        <taxon>Insecta</taxon>
        <taxon>Pterygota</taxon>
        <taxon>Neoptera</taxon>
        <taxon>Endopterygota</taxon>
        <taxon>Coleoptera</taxon>
        <taxon>Polyphaga</taxon>
        <taxon>Cucujiformia</taxon>
        <taxon>Chrysomeloidea</taxon>
        <taxon>Chrysomelidae</taxon>
        <taxon>Bruchinae</taxon>
        <taxon>Bruchini</taxon>
        <taxon>Acanthoscelides</taxon>
    </lineage>
</organism>